<evidence type="ECO:0000313" key="3">
    <source>
        <dbReference type="Proteomes" id="UP001251524"/>
    </source>
</evidence>
<evidence type="ECO:0000256" key="1">
    <source>
        <dbReference type="SAM" id="Phobius"/>
    </source>
</evidence>
<evidence type="ECO:0000313" key="2">
    <source>
        <dbReference type="EMBL" id="MDR7132841.1"/>
    </source>
</evidence>
<comment type="caution">
    <text evidence="2">The sequence shown here is derived from an EMBL/GenBank/DDBJ whole genome shotgun (WGS) entry which is preliminary data.</text>
</comment>
<dbReference type="Proteomes" id="UP001251524">
    <property type="component" value="Unassembled WGS sequence"/>
</dbReference>
<feature type="transmembrane region" description="Helical" evidence="1">
    <location>
        <begin position="45"/>
        <end position="62"/>
    </location>
</feature>
<reference evidence="2 3" key="1">
    <citation type="submission" date="2023-07" db="EMBL/GenBank/DDBJ databases">
        <title>Sorghum-associated microbial communities from plants grown in Nebraska, USA.</title>
        <authorList>
            <person name="Schachtman D."/>
        </authorList>
    </citation>
    <scope>NUCLEOTIDE SEQUENCE [LARGE SCALE GENOMIC DNA]</scope>
    <source>
        <strain evidence="2 3">BE198</strain>
    </source>
</reference>
<keyword evidence="1" id="KW-1133">Transmembrane helix</keyword>
<gene>
    <name evidence="2" type="ORF">J2X06_000025</name>
</gene>
<accession>A0ABU1W5I3</accession>
<sequence length="103" mass="11336">MVVLHLLTAAAAIGWAYTSHKYDCFNIGPCVGDVDYWIRLGEFSFVAYLAWWVALLISTAVYSKRAGLALITAFAWLGAILLPPVMFFSASWLFNLGISTAEV</sequence>
<protein>
    <submittedName>
        <fullName evidence="2">Uncharacterized protein</fullName>
    </submittedName>
</protein>
<dbReference type="RefSeq" id="WP_310056668.1">
    <property type="nucleotide sequence ID" value="NZ_JAVDVY010000001.1"/>
</dbReference>
<proteinExistence type="predicted"/>
<feature type="transmembrane region" description="Helical" evidence="1">
    <location>
        <begin position="74"/>
        <end position="94"/>
    </location>
</feature>
<dbReference type="EMBL" id="JAVDVY010000001">
    <property type="protein sequence ID" value="MDR7132841.1"/>
    <property type="molecule type" value="Genomic_DNA"/>
</dbReference>
<keyword evidence="1" id="KW-0472">Membrane</keyword>
<name>A0ABU1W5I3_9GAMM</name>
<keyword evidence="1" id="KW-0812">Transmembrane</keyword>
<organism evidence="2 3">
    <name type="scientific">Lysobacter niastensis</name>
    <dbReference type="NCBI Taxonomy" id="380629"/>
    <lineage>
        <taxon>Bacteria</taxon>
        <taxon>Pseudomonadati</taxon>
        <taxon>Pseudomonadota</taxon>
        <taxon>Gammaproteobacteria</taxon>
        <taxon>Lysobacterales</taxon>
        <taxon>Lysobacteraceae</taxon>
        <taxon>Lysobacter</taxon>
    </lineage>
</organism>
<keyword evidence="3" id="KW-1185">Reference proteome</keyword>